<name>A0A8H6BZN2_CANAX</name>
<dbReference type="EMBL" id="JABWAD010000028">
    <property type="protein sequence ID" value="KAF6069843.1"/>
    <property type="molecule type" value="Genomic_DNA"/>
</dbReference>
<proteinExistence type="predicted"/>
<gene>
    <name evidence="1" type="ORF">FOB64_002552</name>
</gene>
<comment type="caution">
    <text evidence="1">The sequence shown here is derived from an EMBL/GenBank/DDBJ whole genome shotgun (WGS) entry which is preliminary data.</text>
</comment>
<protein>
    <submittedName>
        <fullName evidence="1">Uncharacterized protein</fullName>
    </submittedName>
</protein>
<sequence length="70" mass="8503">MINQILQNKFNQLYKFQFNKSTDNNDIVDVDVDVDDIDMDMDIYKLNQWYDELNHVIVPFIIQDFKDGWI</sequence>
<organism evidence="1 2">
    <name type="scientific">Candida albicans</name>
    <name type="common">Yeast</name>
    <dbReference type="NCBI Taxonomy" id="5476"/>
    <lineage>
        <taxon>Eukaryota</taxon>
        <taxon>Fungi</taxon>
        <taxon>Dikarya</taxon>
        <taxon>Ascomycota</taxon>
        <taxon>Saccharomycotina</taxon>
        <taxon>Pichiomycetes</taxon>
        <taxon>Debaryomycetaceae</taxon>
        <taxon>Candida/Lodderomyces clade</taxon>
        <taxon>Candida</taxon>
    </lineage>
</organism>
<evidence type="ECO:0000313" key="2">
    <source>
        <dbReference type="Proteomes" id="UP000536275"/>
    </source>
</evidence>
<evidence type="ECO:0000313" key="1">
    <source>
        <dbReference type="EMBL" id="KAF6069843.1"/>
    </source>
</evidence>
<dbReference type="AlphaFoldDB" id="A0A8H6BZN2"/>
<reference evidence="1 2" key="1">
    <citation type="submission" date="2020-03" db="EMBL/GenBank/DDBJ databases">
        <title>FDA dAtabase for Regulatory Grade micrObial Sequences (FDA-ARGOS): Supporting development and validation of Infectious Disease Dx tests.</title>
        <authorList>
            <person name="Campos J."/>
            <person name="Goldberg B."/>
            <person name="Tallon L."/>
            <person name="Sadzewicz L."/>
            <person name="Vavikolanu K."/>
            <person name="Mehta A."/>
            <person name="Aluvathingal J."/>
            <person name="Nadendla S."/>
            <person name="Nandy P."/>
            <person name="Geyer C."/>
            <person name="Yan Y."/>
            <person name="Sichtig H."/>
        </authorList>
    </citation>
    <scope>NUCLEOTIDE SEQUENCE [LARGE SCALE GENOMIC DNA]</scope>
    <source>
        <strain evidence="1 2">FDAARGOS_656</strain>
    </source>
</reference>
<accession>A0A8H6BZN2</accession>
<dbReference type="Proteomes" id="UP000536275">
    <property type="component" value="Unassembled WGS sequence"/>
</dbReference>